<evidence type="ECO:0000313" key="2">
    <source>
        <dbReference type="Proteomes" id="UP001153719"/>
    </source>
</evidence>
<dbReference type="Proteomes" id="UP001153719">
    <property type="component" value="Chromosome"/>
</dbReference>
<keyword evidence="2" id="KW-1185">Reference proteome</keyword>
<sequence length="88" mass="10123">MSRKKHPKPDIEAALKYAEQNGWRIEVGGSHAWGKIYCPYNNKDCRCGEFCIVSVWSTPKNAGNHAKLIRRVIDNCTVHHQTQEEEEN</sequence>
<organism evidence="1 2">
    <name type="scientific">Planktothrix pseudagardhii</name>
    <dbReference type="NCBI Taxonomy" id="132604"/>
    <lineage>
        <taxon>Bacteria</taxon>
        <taxon>Bacillati</taxon>
        <taxon>Cyanobacteriota</taxon>
        <taxon>Cyanophyceae</taxon>
        <taxon>Oscillatoriophycideae</taxon>
        <taxon>Oscillatoriales</taxon>
        <taxon>Microcoleaceae</taxon>
        <taxon>Planktothrix</taxon>
    </lineage>
</organism>
<evidence type="ECO:0000313" key="1">
    <source>
        <dbReference type="EMBL" id="CAD5912361.1"/>
    </source>
</evidence>
<dbReference type="EMBL" id="LR882967">
    <property type="protein sequence ID" value="CAD5912361.1"/>
    <property type="molecule type" value="Genomic_DNA"/>
</dbReference>
<dbReference type="KEGG" id="ppsu:NO713_00124"/>
<dbReference type="AlphaFoldDB" id="A0A9W4G2B3"/>
<reference evidence="1" key="1">
    <citation type="submission" date="2020-09" db="EMBL/GenBank/DDBJ databases">
        <authorList>
            <person name="Blom J."/>
        </authorList>
    </citation>
    <scope>NUCLEOTIDE SEQUENCE</scope>
    <source>
        <strain evidence="1">No.713</strain>
    </source>
</reference>
<dbReference type="RefSeq" id="WP_254172762.1">
    <property type="nucleotide sequence ID" value="NZ_LR882967.1"/>
</dbReference>
<name>A0A9W4G2B3_9CYAN</name>
<protein>
    <submittedName>
        <fullName evidence="1">Uncharacterized protein</fullName>
    </submittedName>
</protein>
<gene>
    <name evidence="1" type="ORF">NO713_00124</name>
</gene>
<accession>A0A9W4G2B3</accession>
<proteinExistence type="predicted"/>